<gene>
    <name evidence="1" type="ORF">LCGC14_1944450</name>
</gene>
<organism evidence="1">
    <name type="scientific">marine sediment metagenome</name>
    <dbReference type="NCBI Taxonomy" id="412755"/>
    <lineage>
        <taxon>unclassified sequences</taxon>
        <taxon>metagenomes</taxon>
        <taxon>ecological metagenomes</taxon>
    </lineage>
</organism>
<dbReference type="InterPro" id="IPR055731">
    <property type="entry name" value="Pam3_gp33-like"/>
</dbReference>
<dbReference type="AlphaFoldDB" id="A0A0F9IGF9"/>
<sequence>MKAKDVDNFVEKTAKDIESQAYPEYEGCNSQQLARFMHDVHKELDRITEEKSSAQKRFDHLRMTKLPDTMENEGLESFKLEGVGRITLTSDIWVRIPSKSRERAYTWLRDNQFSDIIVGTINAGSLKATMKGLLAKGAKIPEDLFTCTPFTRASITRSS</sequence>
<accession>A0A0F9IGF9</accession>
<name>A0A0F9IGF9_9ZZZZ</name>
<comment type="caution">
    <text evidence="1">The sequence shown here is derived from an EMBL/GenBank/DDBJ whole genome shotgun (WGS) entry which is preliminary data.</text>
</comment>
<protein>
    <submittedName>
        <fullName evidence="1">Uncharacterized protein</fullName>
    </submittedName>
</protein>
<evidence type="ECO:0000313" key="1">
    <source>
        <dbReference type="EMBL" id="KKL86467.1"/>
    </source>
</evidence>
<proteinExistence type="predicted"/>
<dbReference type="Pfam" id="PF23984">
    <property type="entry name" value="DUF7307"/>
    <property type="match status" value="1"/>
</dbReference>
<dbReference type="EMBL" id="LAZR01021110">
    <property type="protein sequence ID" value="KKL86467.1"/>
    <property type="molecule type" value="Genomic_DNA"/>
</dbReference>
<reference evidence="1" key="1">
    <citation type="journal article" date="2015" name="Nature">
        <title>Complex archaea that bridge the gap between prokaryotes and eukaryotes.</title>
        <authorList>
            <person name="Spang A."/>
            <person name="Saw J.H."/>
            <person name="Jorgensen S.L."/>
            <person name="Zaremba-Niedzwiedzka K."/>
            <person name="Martijn J."/>
            <person name="Lind A.E."/>
            <person name="van Eijk R."/>
            <person name="Schleper C."/>
            <person name="Guy L."/>
            <person name="Ettema T.J."/>
        </authorList>
    </citation>
    <scope>NUCLEOTIDE SEQUENCE</scope>
</reference>